<name>A0A0G2F7R7_9PEZI</name>
<comment type="caution">
    <text evidence="1">The sequence shown here is derived from an EMBL/GenBank/DDBJ whole genome shotgun (WGS) entry which is preliminary data.</text>
</comment>
<evidence type="ECO:0000313" key="2">
    <source>
        <dbReference type="Proteomes" id="UP000034680"/>
    </source>
</evidence>
<evidence type="ECO:0000313" key="1">
    <source>
        <dbReference type="EMBL" id="KKY30762.1"/>
    </source>
</evidence>
<keyword evidence="2" id="KW-1185">Reference proteome</keyword>
<dbReference type="Proteomes" id="UP000034680">
    <property type="component" value="Unassembled WGS sequence"/>
</dbReference>
<sequence>MTSLNDNSPVFCTAEVPADLLTKFFEEAYSPSELVDELGAGNVDIGVLINTEDMSAITKPTLPPVSDQSSWPFKDKSAEEIWGFAKENIKYPPIYNRAIAILDDQTIKDKETCVLVTRRSLPKEDQSELIIVRSDFKSALMILNIRNLAIAGDEHFAQTDSDGVIRYSQA</sequence>
<dbReference type="STRING" id="1214573.A0A0G2F7R7"/>
<protein>
    <submittedName>
        <fullName evidence="1">Uncharacterized protein</fullName>
    </submittedName>
</protein>
<dbReference type="OrthoDB" id="4483229at2759"/>
<proteinExistence type="predicted"/>
<reference evidence="1 2" key="1">
    <citation type="submission" date="2015-05" db="EMBL/GenBank/DDBJ databases">
        <title>Distinctive expansion of gene families associated with plant cell wall degradation and secondary metabolism in the genomes of grapevine trunk pathogens.</title>
        <authorList>
            <person name="Lawrence D.P."/>
            <person name="Travadon R."/>
            <person name="Rolshausen P.E."/>
            <person name="Baumgartner K."/>
        </authorList>
    </citation>
    <scope>NUCLEOTIDE SEQUENCE [LARGE SCALE GENOMIC DNA]</scope>
    <source>
        <strain evidence="1">DA912</strain>
    </source>
</reference>
<gene>
    <name evidence="1" type="ORF">UCDDA912_g09296</name>
</gene>
<organism evidence="1 2">
    <name type="scientific">Diaporthe ampelina</name>
    <dbReference type="NCBI Taxonomy" id="1214573"/>
    <lineage>
        <taxon>Eukaryota</taxon>
        <taxon>Fungi</taxon>
        <taxon>Dikarya</taxon>
        <taxon>Ascomycota</taxon>
        <taxon>Pezizomycotina</taxon>
        <taxon>Sordariomycetes</taxon>
        <taxon>Sordariomycetidae</taxon>
        <taxon>Diaporthales</taxon>
        <taxon>Diaporthaceae</taxon>
        <taxon>Diaporthe</taxon>
    </lineage>
</organism>
<dbReference type="EMBL" id="LCUC01000447">
    <property type="protein sequence ID" value="KKY30762.1"/>
    <property type="molecule type" value="Genomic_DNA"/>
</dbReference>
<dbReference type="AlphaFoldDB" id="A0A0G2F7R7"/>
<reference evidence="1 2" key="2">
    <citation type="submission" date="2015-05" db="EMBL/GenBank/DDBJ databases">
        <authorList>
            <person name="Morales-Cruz A."/>
            <person name="Amrine K.C."/>
            <person name="Cantu D."/>
        </authorList>
    </citation>
    <scope>NUCLEOTIDE SEQUENCE [LARGE SCALE GENOMIC DNA]</scope>
    <source>
        <strain evidence="1">DA912</strain>
    </source>
</reference>
<accession>A0A0G2F7R7</accession>